<name>A0A1J5QWN6_9ZZZZ</name>
<dbReference type="EMBL" id="MLJW01000387">
    <property type="protein sequence ID" value="OIQ88113.1"/>
    <property type="molecule type" value="Genomic_DNA"/>
</dbReference>
<dbReference type="InterPro" id="IPR057460">
    <property type="entry name" value="CAF17_C"/>
</dbReference>
<accession>A0A1J5QWN6</accession>
<dbReference type="PANTHER" id="PTHR22602:SF0">
    <property type="entry name" value="TRANSFERASE CAF17, MITOCHONDRIAL-RELATED"/>
    <property type="match status" value="1"/>
</dbReference>
<sequence>MPQMFYTRLPHRALIEIGGEDRVAFLQGLVSADIPRTRNGHPLYGAFLTPQGKFLHELFVAEQDGVLRLETETARRADFARRLSLYKLRAKVSLAQPDAPMVYALWGDGAAAALGLGESGTAPFDGGLVLADPRLPEAGLRAWLPAGGETALEAAGFTLAPFTAWDERRIRLALPDGSRDLAPEHALLLENGFDELHGVDWDKGCYMGQELTARTKYRALIRKRLLPVALGGPAPACGAALTTPAGADAGEMRSSQDGVGLALLRLEALEALAPGEALLAGDCRLTPLPRPGWMRLPSPSA</sequence>
<evidence type="ECO:0000256" key="2">
    <source>
        <dbReference type="ARBA" id="ARBA00022946"/>
    </source>
</evidence>
<dbReference type="GO" id="GO:0005739">
    <property type="term" value="C:mitochondrion"/>
    <property type="evidence" value="ECO:0007669"/>
    <property type="project" value="UniProtKB-SubCell"/>
</dbReference>
<comment type="caution">
    <text evidence="5">The sequence shown here is derived from an EMBL/GenBank/DDBJ whole genome shotgun (WGS) entry which is preliminary data.</text>
</comment>
<protein>
    <submittedName>
        <fullName evidence="5">tRNA-modifying protein YgfZ</fullName>
    </submittedName>
</protein>
<comment type="subcellular location">
    <subcellularLocation>
        <location evidence="1">Mitochondrion</location>
    </subcellularLocation>
</comment>
<proteinExistence type="predicted"/>
<dbReference type="InterPro" id="IPR045179">
    <property type="entry name" value="YgfZ/GcvT"/>
</dbReference>
<dbReference type="Gene3D" id="3.30.1360.120">
    <property type="entry name" value="Probable tRNA modification gtpase trme, domain 1"/>
    <property type="match status" value="1"/>
</dbReference>
<dbReference type="NCBIfam" id="TIGR03317">
    <property type="entry name" value="ygfZ_signature"/>
    <property type="match status" value="1"/>
</dbReference>
<organism evidence="5">
    <name type="scientific">mine drainage metagenome</name>
    <dbReference type="NCBI Taxonomy" id="410659"/>
    <lineage>
        <taxon>unclassified sequences</taxon>
        <taxon>metagenomes</taxon>
        <taxon>ecological metagenomes</taxon>
    </lineage>
</organism>
<dbReference type="InterPro" id="IPR017703">
    <property type="entry name" value="YgfZ/GCV_T_CS"/>
</dbReference>
<dbReference type="SUPFAM" id="SSF103025">
    <property type="entry name" value="Folate-binding domain"/>
    <property type="match status" value="1"/>
</dbReference>
<keyword evidence="2" id="KW-0809">Transit peptide</keyword>
<dbReference type="AlphaFoldDB" id="A0A1J5QWN6"/>
<evidence type="ECO:0000259" key="4">
    <source>
        <dbReference type="Pfam" id="PF25455"/>
    </source>
</evidence>
<keyword evidence="3" id="KW-0496">Mitochondrion</keyword>
<reference evidence="5" key="1">
    <citation type="submission" date="2016-10" db="EMBL/GenBank/DDBJ databases">
        <title>Sequence of Gallionella enrichment culture.</title>
        <authorList>
            <person name="Poehlein A."/>
            <person name="Muehling M."/>
            <person name="Daniel R."/>
        </authorList>
    </citation>
    <scope>NUCLEOTIDE SEQUENCE</scope>
</reference>
<evidence type="ECO:0000313" key="5">
    <source>
        <dbReference type="EMBL" id="OIQ88113.1"/>
    </source>
</evidence>
<dbReference type="InterPro" id="IPR027266">
    <property type="entry name" value="TrmE/GcvT-like"/>
</dbReference>
<dbReference type="PANTHER" id="PTHR22602">
    <property type="entry name" value="TRANSFERASE CAF17, MITOCHONDRIAL-RELATED"/>
    <property type="match status" value="1"/>
</dbReference>
<gene>
    <name evidence="5" type="primary">ygfZ_7</name>
    <name evidence="5" type="ORF">GALL_300050</name>
</gene>
<evidence type="ECO:0000256" key="1">
    <source>
        <dbReference type="ARBA" id="ARBA00004173"/>
    </source>
</evidence>
<feature type="domain" description="CAF17 C-terminal" evidence="4">
    <location>
        <begin position="222"/>
        <end position="294"/>
    </location>
</feature>
<evidence type="ECO:0000256" key="3">
    <source>
        <dbReference type="ARBA" id="ARBA00023128"/>
    </source>
</evidence>
<dbReference type="Pfam" id="PF25455">
    <property type="entry name" value="Beta-barrel_CAF17_C"/>
    <property type="match status" value="1"/>
</dbReference>
<dbReference type="GO" id="GO:0016226">
    <property type="term" value="P:iron-sulfur cluster assembly"/>
    <property type="evidence" value="ECO:0007669"/>
    <property type="project" value="TreeGrafter"/>
</dbReference>